<feature type="transmembrane region" description="Helical" evidence="6">
    <location>
        <begin position="332"/>
        <end position="352"/>
    </location>
</feature>
<accession>A0AA41D9U7</accession>
<protein>
    <submittedName>
        <fullName evidence="7">Flippase</fullName>
    </submittedName>
</protein>
<feature type="transmembrane region" description="Helical" evidence="6">
    <location>
        <begin position="12"/>
        <end position="33"/>
    </location>
</feature>
<dbReference type="AlphaFoldDB" id="A0AA41D9U7"/>
<feature type="transmembrane region" description="Helical" evidence="6">
    <location>
        <begin position="423"/>
        <end position="441"/>
    </location>
</feature>
<evidence type="ECO:0000256" key="2">
    <source>
        <dbReference type="ARBA" id="ARBA00022475"/>
    </source>
</evidence>
<dbReference type="InterPro" id="IPR050833">
    <property type="entry name" value="Poly_Biosynth_Transport"/>
</dbReference>
<dbReference type="RefSeq" id="WP_204972309.1">
    <property type="nucleotide sequence ID" value="NZ_JAAZTS010000016.1"/>
</dbReference>
<evidence type="ECO:0000256" key="1">
    <source>
        <dbReference type="ARBA" id="ARBA00004651"/>
    </source>
</evidence>
<keyword evidence="8" id="KW-1185">Reference proteome</keyword>
<evidence type="ECO:0000313" key="7">
    <source>
        <dbReference type="EMBL" id="MBM6858046.1"/>
    </source>
</evidence>
<keyword evidence="3 6" id="KW-0812">Transmembrane</keyword>
<dbReference type="PANTHER" id="PTHR30250">
    <property type="entry name" value="PST FAMILY PREDICTED COLANIC ACID TRANSPORTER"/>
    <property type="match status" value="1"/>
</dbReference>
<feature type="transmembrane region" description="Helical" evidence="6">
    <location>
        <begin position="292"/>
        <end position="312"/>
    </location>
</feature>
<dbReference type="CDD" id="cd13128">
    <property type="entry name" value="MATE_Wzx_like"/>
    <property type="match status" value="1"/>
</dbReference>
<feature type="transmembrane region" description="Helical" evidence="6">
    <location>
        <begin position="359"/>
        <end position="379"/>
    </location>
</feature>
<dbReference type="Proteomes" id="UP000698924">
    <property type="component" value="Unassembled WGS sequence"/>
</dbReference>
<keyword evidence="5 6" id="KW-0472">Membrane</keyword>
<proteinExistence type="predicted"/>
<sequence length="478" mass="54518">MATNNQSSIKKNFAYKSALTISTYIMNFITFPYVSRVLGVDKIGLVSFVDNAVNYFLLFATMGVAILGVREIATVKEDRNKCNRVYSNILGMNILFTIITLIIYFTFIIFVADFNRYKELFYVGGAKILFTAFLVEWYFTGIENFRYITIRSLLIKLLYVVAVFILIRTEDDYTLYFVLTVLVVIINAIINMVYIRKFVNLIKHELFSKKYIKQNLSLGIYSIMTSMYLTFNVMFLGFCSTNTEVGYYTTAFKLYSVILGFFTAFTNVMLPRMSSLLAEGEKERFQNLIDKSFEAMCTFSIPLILCSIIMAPQIVYILSGPGYEGAITPMRIIMPAVLFVGIAQVFALQILLPMKKDKVLFTASILGAFVSLLINIFAVPSMQSIGSAIVLVSAEIVVTLVYMVYTLWNKLAKFSIQAISKNIFYSLPSVLICYLCRYYIINSFFSVGLAICLSTLFWLGMNIVFKTWIGNICYRRHM</sequence>
<feature type="transmembrane region" description="Helical" evidence="6">
    <location>
        <begin position="120"/>
        <end position="139"/>
    </location>
</feature>
<feature type="transmembrane region" description="Helical" evidence="6">
    <location>
        <begin position="250"/>
        <end position="271"/>
    </location>
</feature>
<feature type="transmembrane region" description="Helical" evidence="6">
    <location>
        <begin position="173"/>
        <end position="195"/>
    </location>
</feature>
<evidence type="ECO:0000256" key="5">
    <source>
        <dbReference type="ARBA" id="ARBA00023136"/>
    </source>
</evidence>
<dbReference type="GO" id="GO:0005886">
    <property type="term" value="C:plasma membrane"/>
    <property type="evidence" value="ECO:0007669"/>
    <property type="project" value="UniProtKB-SubCell"/>
</dbReference>
<evidence type="ECO:0000256" key="4">
    <source>
        <dbReference type="ARBA" id="ARBA00022989"/>
    </source>
</evidence>
<keyword evidence="2" id="KW-1003">Cell membrane</keyword>
<evidence type="ECO:0000256" key="6">
    <source>
        <dbReference type="SAM" id="Phobius"/>
    </source>
</evidence>
<dbReference type="Pfam" id="PF01943">
    <property type="entry name" value="Polysacc_synt"/>
    <property type="match status" value="1"/>
</dbReference>
<organism evidence="7 8">
    <name type="scientific">Caecibacteroides pullorum</name>
    <dbReference type="NCBI Taxonomy" id="2725562"/>
    <lineage>
        <taxon>Bacteria</taxon>
        <taxon>Pseudomonadati</taxon>
        <taxon>Bacteroidota</taxon>
        <taxon>Bacteroidia</taxon>
        <taxon>Bacteroidales</taxon>
        <taxon>Bacteroidaceae</taxon>
        <taxon>Caecibacteroides</taxon>
    </lineage>
</organism>
<feature type="transmembrane region" description="Helical" evidence="6">
    <location>
        <begin position="216"/>
        <end position="238"/>
    </location>
</feature>
<comment type="subcellular location">
    <subcellularLocation>
        <location evidence="1">Cell membrane</location>
        <topology evidence="1">Multi-pass membrane protein</topology>
    </subcellularLocation>
</comment>
<dbReference type="InterPro" id="IPR002797">
    <property type="entry name" value="Polysacc_synth"/>
</dbReference>
<feature type="transmembrane region" description="Helical" evidence="6">
    <location>
        <begin position="447"/>
        <end position="469"/>
    </location>
</feature>
<keyword evidence="4 6" id="KW-1133">Transmembrane helix</keyword>
<dbReference type="EMBL" id="JACJMO010000016">
    <property type="protein sequence ID" value="MBM6858046.1"/>
    <property type="molecule type" value="Genomic_DNA"/>
</dbReference>
<evidence type="ECO:0000313" key="8">
    <source>
        <dbReference type="Proteomes" id="UP000698924"/>
    </source>
</evidence>
<feature type="transmembrane region" description="Helical" evidence="6">
    <location>
        <begin position="148"/>
        <end position="167"/>
    </location>
</feature>
<comment type="caution">
    <text evidence="7">The sequence shown here is derived from an EMBL/GenBank/DDBJ whole genome shotgun (WGS) entry which is preliminary data.</text>
</comment>
<dbReference type="PANTHER" id="PTHR30250:SF11">
    <property type="entry name" value="O-ANTIGEN TRANSPORTER-RELATED"/>
    <property type="match status" value="1"/>
</dbReference>
<name>A0AA41D9U7_9BACT</name>
<feature type="transmembrane region" description="Helical" evidence="6">
    <location>
        <begin position="94"/>
        <end position="114"/>
    </location>
</feature>
<reference evidence="7 8" key="1">
    <citation type="journal article" date="2021" name="Sci. Rep.">
        <title>The distribution of antibiotic resistance genes in chicken gut microbiota commensals.</title>
        <authorList>
            <person name="Juricova H."/>
            <person name="Matiasovicova J."/>
            <person name="Kubasova T."/>
            <person name="Cejkova D."/>
            <person name="Rychlik I."/>
        </authorList>
    </citation>
    <scope>NUCLEOTIDE SEQUENCE [LARGE SCALE GENOMIC DNA]</scope>
    <source>
        <strain evidence="7 8">An421</strain>
    </source>
</reference>
<feature type="transmembrane region" description="Helical" evidence="6">
    <location>
        <begin position="53"/>
        <end position="73"/>
    </location>
</feature>
<gene>
    <name evidence="7" type="ORF">H6D15_10620</name>
</gene>
<evidence type="ECO:0000256" key="3">
    <source>
        <dbReference type="ARBA" id="ARBA00022692"/>
    </source>
</evidence>
<feature type="transmembrane region" description="Helical" evidence="6">
    <location>
        <begin position="385"/>
        <end position="408"/>
    </location>
</feature>